<organism evidence="1 2">
    <name type="scientific">Camelus bactrianus</name>
    <name type="common">Bactrian camel</name>
    <dbReference type="NCBI Taxonomy" id="9837"/>
    <lineage>
        <taxon>Eukaryota</taxon>
        <taxon>Metazoa</taxon>
        <taxon>Chordata</taxon>
        <taxon>Craniata</taxon>
        <taxon>Vertebrata</taxon>
        <taxon>Euteleostomi</taxon>
        <taxon>Mammalia</taxon>
        <taxon>Eutheria</taxon>
        <taxon>Laurasiatheria</taxon>
        <taxon>Artiodactyla</taxon>
        <taxon>Tylopoda</taxon>
        <taxon>Camelidae</taxon>
        <taxon>Camelus</taxon>
    </lineage>
</organism>
<name>A0AC58QTV5_CAMBA</name>
<keyword evidence="1" id="KW-1185">Reference proteome</keyword>
<dbReference type="RefSeq" id="XP_074225713.1">
    <property type="nucleotide sequence ID" value="XM_074369612.1"/>
</dbReference>
<gene>
    <name evidence="2" type="primary">LOC105062874</name>
</gene>
<sequence>MISPPFSAPPTARSALHQKNLVDTVLSLFFAGTETSGTTLSFGFLLLLKNPDVLEKIQAEVDRVIGEHCLPALEDQAKMPYTNAVIHEVQRFNDIFPFSIPHSVIKDTHFRGYYLPKDTTVYCILSSALKDPHHFEKPDASYPGHLLDAEGNFRKQEVFIPFSMGKCLCLDESLAHAELFLFLTSMLQNSLGPPKALEDIDLTPKTEGLGRVCPPFQVCFLPHGGG</sequence>
<reference evidence="2" key="1">
    <citation type="submission" date="2025-08" db="UniProtKB">
        <authorList>
            <consortium name="RefSeq"/>
        </authorList>
    </citation>
    <scope>IDENTIFICATION</scope>
    <source>
        <tissue evidence="2">Blood</tissue>
    </source>
</reference>
<accession>A0AC58QTV5</accession>
<protein>
    <submittedName>
        <fullName evidence="2">Cytochrome P450 2B11</fullName>
    </submittedName>
</protein>
<evidence type="ECO:0000313" key="1">
    <source>
        <dbReference type="Proteomes" id="UP001732780"/>
    </source>
</evidence>
<proteinExistence type="predicted"/>
<evidence type="ECO:0000313" key="2">
    <source>
        <dbReference type="RefSeq" id="XP_074225713.1"/>
    </source>
</evidence>
<dbReference type="Proteomes" id="UP001732780">
    <property type="component" value="Chromosome 9"/>
</dbReference>